<dbReference type="Proteomes" id="UP000242972">
    <property type="component" value="Unassembled WGS sequence"/>
</dbReference>
<accession>A0A2T2WSL0</accession>
<feature type="non-terminal residue" evidence="2">
    <location>
        <position position="1"/>
    </location>
</feature>
<feature type="transmembrane region" description="Helical" evidence="1">
    <location>
        <begin position="6"/>
        <end position="24"/>
    </location>
</feature>
<gene>
    <name evidence="2" type="ORF">C7B46_20725</name>
</gene>
<name>A0A2T2WSL0_9FIRM</name>
<organism evidence="2 3">
    <name type="scientific">Sulfobacillus benefaciens</name>
    <dbReference type="NCBI Taxonomy" id="453960"/>
    <lineage>
        <taxon>Bacteria</taxon>
        <taxon>Bacillati</taxon>
        <taxon>Bacillota</taxon>
        <taxon>Clostridia</taxon>
        <taxon>Eubacteriales</taxon>
        <taxon>Clostridiales Family XVII. Incertae Sedis</taxon>
        <taxon>Sulfobacillus</taxon>
    </lineage>
</organism>
<keyword evidence="1" id="KW-0472">Membrane</keyword>
<comment type="caution">
    <text evidence="2">The sequence shown here is derived from an EMBL/GenBank/DDBJ whole genome shotgun (WGS) entry which is preliminary data.</text>
</comment>
<dbReference type="AlphaFoldDB" id="A0A2T2WSL0"/>
<evidence type="ECO:0000256" key="1">
    <source>
        <dbReference type="SAM" id="Phobius"/>
    </source>
</evidence>
<reference evidence="2 3" key="1">
    <citation type="journal article" date="2014" name="BMC Genomics">
        <title>Comparison of environmental and isolate Sulfobacillus genomes reveals diverse carbon, sulfur, nitrogen, and hydrogen metabolisms.</title>
        <authorList>
            <person name="Justice N.B."/>
            <person name="Norman A."/>
            <person name="Brown C.T."/>
            <person name="Singh A."/>
            <person name="Thomas B.C."/>
            <person name="Banfield J.F."/>
        </authorList>
    </citation>
    <scope>NUCLEOTIDE SEQUENCE [LARGE SCALE GENOMIC DNA]</scope>
    <source>
        <strain evidence="2">AMDSBA4</strain>
    </source>
</reference>
<keyword evidence="1" id="KW-0812">Transmembrane</keyword>
<feature type="transmembrane region" description="Helical" evidence="1">
    <location>
        <begin position="36"/>
        <end position="52"/>
    </location>
</feature>
<dbReference type="EMBL" id="PXYW01000155">
    <property type="protein sequence ID" value="PSR25227.1"/>
    <property type="molecule type" value="Genomic_DNA"/>
</dbReference>
<evidence type="ECO:0000313" key="2">
    <source>
        <dbReference type="EMBL" id="PSR25227.1"/>
    </source>
</evidence>
<protein>
    <submittedName>
        <fullName evidence="2">Uncharacterized protein</fullName>
    </submittedName>
</protein>
<sequence length="124" mass="13212">GWVMASVFIPLMALLYGVGAGLGARTPDHRRVARHWLLAGGALLIDTTLVNLPRVLSPLATGHWVLTGSQVVVLVGGAFVALAIQGVLLALLRAGIALWEALLIWGGRRVLRRREALSCAEQMS</sequence>
<proteinExistence type="predicted"/>
<evidence type="ECO:0000313" key="3">
    <source>
        <dbReference type="Proteomes" id="UP000242972"/>
    </source>
</evidence>
<feature type="transmembrane region" description="Helical" evidence="1">
    <location>
        <begin position="72"/>
        <end position="105"/>
    </location>
</feature>
<keyword evidence="1" id="KW-1133">Transmembrane helix</keyword>